<name>G3IRE6_METTV</name>
<proteinExistence type="predicted"/>
<evidence type="ECO:0000313" key="2">
    <source>
        <dbReference type="EMBL" id="EGW22157.1"/>
    </source>
</evidence>
<accession>G3IRE6</accession>
<gene>
    <name evidence="2" type="ORF">Mettu_0958</name>
</gene>
<dbReference type="eggNOG" id="ENOG503352I">
    <property type="taxonomic scope" value="Bacteria"/>
</dbReference>
<dbReference type="OrthoDB" id="6555944at2"/>
<feature type="transmembrane region" description="Helical" evidence="1">
    <location>
        <begin position="69"/>
        <end position="92"/>
    </location>
</feature>
<dbReference type="Pfam" id="PF16083">
    <property type="entry name" value="Phage_holin_3_3"/>
    <property type="match status" value="1"/>
</dbReference>
<evidence type="ECO:0000313" key="3">
    <source>
        <dbReference type="Proteomes" id="UP000004664"/>
    </source>
</evidence>
<sequence>MPEKDPLSYSLITYAWVFGISLFGGLAGYFRKVKSGLISRFSLIELVGEMFISAFVGVMTFYLCEWADIPGPLAAALIGIASHMGSRAIFIFETAADKAFQRFVNVEKL</sequence>
<feature type="transmembrane region" description="Helical" evidence="1">
    <location>
        <begin position="42"/>
        <end position="63"/>
    </location>
</feature>
<keyword evidence="3" id="KW-1185">Reference proteome</keyword>
<keyword evidence="1" id="KW-0472">Membrane</keyword>
<dbReference type="HOGENOM" id="CLU_157933_0_0_6"/>
<dbReference type="AlphaFoldDB" id="G3IRE6"/>
<dbReference type="STRING" id="697282.Mettu_0958"/>
<feature type="transmembrane region" description="Helical" evidence="1">
    <location>
        <begin position="12"/>
        <end position="30"/>
    </location>
</feature>
<dbReference type="InterPro" id="IPR032126">
    <property type="entry name" value="LydA_holin"/>
</dbReference>
<organism evidence="2 3">
    <name type="scientific">Methylobacter tundripaludum (strain ATCC BAA-1195 / DSM 17260 / SV96)</name>
    <dbReference type="NCBI Taxonomy" id="697282"/>
    <lineage>
        <taxon>Bacteria</taxon>
        <taxon>Pseudomonadati</taxon>
        <taxon>Pseudomonadota</taxon>
        <taxon>Gammaproteobacteria</taxon>
        <taxon>Methylococcales</taxon>
        <taxon>Methylococcaceae</taxon>
        <taxon>Methylobacter</taxon>
    </lineage>
</organism>
<protein>
    <recommendedName>
        <fullName evidence="4">LydA family holin superfamily III</fullName>
    </recommendedName>
</protein>
<reference evidence="2 3" key="1">
    <citation type="submission" date="2011-06" db="EMBL/GenBank/DDBJ databases">
        <title>Genomic sequence of Methylobacter tundripaludum SV96.</title>
        <authorList>
            <consortium name="US DOE Joint Genome Institute"/>
            <person name="Lucas S."/>
            <person name="Han J."/>
            <person name="Lapidus A."/>
            <person name="Cheng J.-F."/>
            <person name="Goodwin L."/>
            <person name="Pitluck S."/>
            <person name="Held B."/>
            <person name="Detter J.C."/>
            <person name="Han C."/>
            <person name="Tapia R."/>
            <person name="Land M."/>
            <person name="Hauser L."/>
            <person name="Kyrpides N."/>
            <person name="Ivanova N."/>
            <person name="Ovchinnikova G."/>
            <person name="Pagani I."/>
            <person name="Klotz M.G."/>
            <person name="Dispirito A.A."/>
            <person name="Murrell J.C."/>
            <person name="Dunfield P."/>
            <person name="Kalyuzhnaya M.G."/>
            <person name="Svenning M."/>
            <person name="Trotsenko Y.A."/>
            <person name="Stein L.Y."/>
            <person name="Woyke T."/>
        </authorList>
    </citation>
    <scope>NUCLEOTIDE SEQUENCE [LARGE SCALE GENOMIC DNA]</scope>
    <source>
        <strain evidence="3">ATCC BAA-1195 / DSM 17260 / SV96</strain>
    </source>
</reference>
<dbReference type="EMBL" id="JH109152">
    <property type="protein sequence ID" value="EGW22157.1"/>
    <property type="molecule type" value="Genomic_DNA"/>
</dbReference>
<evidence type="ECO:0008006" key="4">
    <source>
        <dbReference type="Google" id="ProtNLM"/>
    </source>
</evidence>
<keyword evidence="1" id="KW-1133">Transmembrane helix</keyword>
<dbReference type="Proteomes" id="UP000004664">
    <property type="component" value="Unassembled WGS sequence"/>
</dbReference>
<keyword evidence="1" id="KW-0812">Transmembrane</keyword>
<evidence type="ECO:0000256" key="1">
    <source>
        <dbReference type="SAM" id="Phobius"/>
    </source>
</evidence>